<dbReference type="Proteomes" id="UP000663862">
    <property type="component" value="Unassembled WGS sequence"/>
</dbReference>
<dbReference type="Proteomes" id="UP000663869">
    <property type="component" value="Unassembled WGS sequence"/>
</dbReference>
<reference evidence="2" key="1">
    <citation type="submission" date="2021-02" db="EMBL/GenBank/DDBJ databases">
        <authorList>
            <person name="Nowell W R."/>
        </authorList>
    </citation>
    <scope>NUCLEOTIDE SEQUENCE</scope>
</reference>
<name>A0A821EVQ6_9BILA</name>
<comment type="caution">
    <text evidence="2">The sequence shown here is derived from an EMBL/GenBank/DDBJ whole genome shotgun (WGS) entry which is preliminary data.</text>
</comment>
<protein>
    <submittedName>
        <fullName evidence="2">Uncharacterized protein</fullName>
    </submittedName>
</protein>
<sequence>MKLYQNGLSIIANDYNVNDCVGIPIHTVDRTNTEPKYLPCLIIEKMAKNDTFLYKIISQYGALANTFEIGQFHDLKDACPHELKNIDVDNLKPITIIEGSKLYSRGSTTGRTCNCRTNCATKTCPCKKENVFCSTKCHSKRGGRLNME</sequence>
<dbReference type="AlphaFoldDB" id="A0A821EVQ6"/>
<evidence type="ECO:0000313" key="2">
    <source>
        <dbReference type="EMBL" id="CAF4643461.1"/>
    </source>
</evidence>
<organism evidence="2 3">
    <name type="scientific">Rotaria socialis</name>
    <dbReference type="NCBI Taxonomy" id="392032"/>
    <lineage>
        <taxon>Eukaryota</taxon>
        <taxon>Metazoa</taxon>
        <taxon>Spiralia</taxon>
        <taxon>Gnathifera</taxon>
        <taxon>Rotifera</taxon>
        <taxon>Eurotatoria</taxon>
        <taxon>Bdelloidea</taxon>
        <taxon>Philodinida</taxon>
        <taxon>Philodinidae</taxon>
        <taxon>Rotaria</taxon>
    </lineage>
</organism>
<evidence type="ECO:0000313" key="1">
    <source>
        <dbReference type="EMBL" id="CAF3565681.1"/>
    </source>
</evidence>
<dbReference type="EMBL" id="CAJOBQ010004768">
    <property type="protein sequence ID" value="CAF4643461.1"/>
    <property type="molecule type" value="Genomic_DNA"/>
</dbReference>
<accession>A0A821EVQ6</accession>
<dbReference type="EMBL" id="CAJNYU010002580">
    <property type="protein sequence ID" value="CAF3565681.1"/>
    <property type="molecule type" value="Genomic_DNA"/>
</dbReference>
<gene>
    <name evidence="1" type="ORF">FME351_LOCUS20190</name>
    <name evidence="2" type="ORF">TSG867_LOCUS30331</name>
</gene>
<evidence type="ECO:0000313" key="3">
    <source>
        <dbReference type="Proteomes" id="UP000663862"/>
    </source>
</evidence>
<proteinExistence type="predicted"/>